<accession>A0A4S8QQC5</accession>
<dbReference type="PANTHER" id="PTHR30055">
    <property type="entry name" value="HTH-TYPE TRANSCRIPTIONAL REGULATOR RUTR"/>
    <property type="match status" value="1"/>
</dbReference>
<dbReference type="Proteomes" id="UP000308760">
    <property type="component" value="Unassembled WGS sequence"/>
</dbReference>
<protein>
    <submittedName>
        <fullName evidence="6">TetR/AcrR family transcriptional regulator</fullName>
    </submittedName>
</protein>
<dbReference type="Pfam" id="PF00440">
    <property type="entry name" value="TetR_N"/>
    <property type="match status" value="1"/>
</dbReference>
<keyword evidence="2 4" id="KW-0238">DNA-binding</keyword>
<dbReference type="Gene3D" id="1.10.357.10">
    <property type="entry name" value="Tetracycline Repressor, domain 2"/>
    <property type="match status" value="1"/>
</dbReference>
<comment type="caution">
    <text evidence="6">The sequence shown here is derived from an EMBL/GenBank/DDBJ whole genome shotgun (WGS) entry which is preliminary data.</text>
</comment>
<gene>
    <name evidence="6" type="ORF">FAB82_00820</name>
</gene>
<dbReference type="PRINTS" id="PR00455">
    <property type="entry name" value="HTHTETR"/>
</dbReference>
<dbReference type="InterPro" id="IPR050109">
    <property type="entry name" value="HTH-type_TetR-like_transc_reg"/>
</dbReference>
<dbReference type="SUPFAM" id="SSF46689">
    <property type="entry name" value="Homeodomain-like"/>
    <property type="match status" value="1"/>
</dbReference>
<evidence type="ECO:0000256" key="2">
    <source>
        <dbReference type="ARBA" id="ARBA00023125"/>
    </source>
</evidence>
<feature type="DNA-binding region" description="H-T-H motif" evidence="4">
    <location>
        <begin position="38"/>
        <end position="57"/>
    </location>
</feature>
<dbReference type="AlphaFoldDB" id="A0A4S8QQC5"/>
<reference evidence="7" key="1">
    <citation type="submission" date="2019-04" db="EMBL/GenBank/DDBJ databases">
        <title>Nocardioides xinjiangensis sp. nov.</title>
        <authorList>
            <person name="Liu S."/>
        </authorList>
    </citation>
    <scope>NUCLEOTIDE SEQUENCE [LARGE SCALE GENOMIC DNA]</scope>
    <source>
        <strain evidence="7">18</strain>
    </source>
</reference>
<dbReference type="PROSITE" id="PS50977">
    <property type="entry name" value="HTH_TETR_2"/>
    <property type="match status" value="1"/>
</dbReference>
<evidence type="ECO:0000256" key="3">
    <source>
        <dbReference type="ARBA" id="ARBA00023163"/>
    </source>
</evidence>
<feature type="domain" description="HTH tetR-type" evidence="5">
    <location>
        <begin position="15"/>
        <end position="75"/>
    </location>
</feature>
<keyword evidence="3" id="KW-0804">Transcription</keyword>
<evidence type="ECO:0000313" key="6">
    <source>
        <dbReference type="EMBL" id="THV43629.1"/>
    </source>
</evidence>
<dbReference type="InterPro" id="IPR001647">
    <property type="entry name" value="HTH_TetR"/>
</dbReference>
<dbReference type="GO" id="GO:0003700">
    <property type="term" value="F:DNA-binding transcription factor activity"/>
    <property type="evidence" value="ECO:0007669"/>
    <property type="project" value="TreeGrafter"/>
</dbReference>
<dbReference type="PANTHER" id="PTHR30055:SF234">
    <property type="entry name" value="HTH-TYPE TRANSCRIPTIONAL REGULATOR BETI"/>
    <property type="match status" value="1"/>
</dbReference>
<proteinExistence type="predicted"/>
<keyword evidence="7" id="KW-1185">Reference proteome</keyword>
<organism evidence="6 7">
    <name type="scientific">Glycomyces buryatensis</name>
    <dbReference type="NCBI Taxonomy" id="2570927"/>
    <lineage>
        <taxon>Bacteria</taxon>
        <taxon>Bacillati</taxon>
        <taxon>Actinomycetota</taxon>
        <taxon>Actinomycetes</taxon>
        <taxon>Glycomycetales</taxon>
        <taxon>Glycomycetaceae</taxon>
        <taxon>Glycomyces</taxon>
    </lineage>
</organism>
<evidence type="ECO:0000256" key="1">
    <source>
        <dbReference type="ARBA" id="ARBA00023015"/>
    </source>
</evidence>
<evidence type="ECO:0000313" key="7">
    <source>
        <dbReference type="Proteomes" id="UP000308760"/>
    </source>
</evidence>
<dbReference type="InterPro" id="IPR009057">
    <property type="entry name" value="Homeodomain-like_sf"/>
</dbReference>
<evidence type="ECO:0000256" key="4">
    <source>
        <dbReference type="PROSITE-ProRule" id="PRU00335"/>
    </source>
</evidence>
<name>A0A4S8QQC5_9ACTN</name>
<sequence>MLGSMAEREVGVLAPERREQLLAAAADEFTRAGYERASLNRIIRDQGMSKSSFYHYFASKEALFNAVVTGLATAVAEALNPPSAEDLTEGDFWPRITELTDHLARISRDEPAAARLAGLYYLADAPNGAGTPITAVRNAVDDWIDRALEIGRARGEVGDGLPIALQRHLAKAVIWAMDEWTVANLDRLSPTDLGRLPATQLDAIKRLLAADEERG</sequence>
<keyword evidence="1" id="KW-0805">Transcription regulation</keyword>
<evidence type="ECO:0000259" key="5">
    <source>
        <dbReference type="PROSITE" id="PS50977"/>
    </source>
</evidence>
<dbReference type="GO" id="GO:0000976">
    <property type="term" value="F:transcription cis-regulatory region binding"/>
    <property type="evidence" value="ECO:0007669"/>
    <property type="project" value="TreeGrafter"/>
</dbReference>
<dbReference type="OrthoDB" id="116659at2"/>
<dbReference type="EMBL" id="STGY01000001">
    <property type="protein sequence ID" value="THV43629.1"/>
    <property type="molecule type" value="Genomic_DNA"/>
</dbReference>
<reference evidence="6 7" key="2">
    <citation type="submission" date="2019-05" db="EMBL/GenBank/DDBJ databases">
        <title>Glycomyces buryatensis sp. nov.</title>
        <authorList>
            <person name="Nikitina E."/>
        </authorList>
    </citation>
    <scope>NUCLEOTIDE SEQUENCE [LARGE SCALE GENOMIC DNA]</scope>
    <source>
        <strain evidence="6 7">18</strain>
    </source>
</reference>